<evidence type="ECO:0000313" key="2">
    <source>
        <dbReference type="Ensembl" id="ENSPMGP00000003258.1"/>
    </source>
</evidence>
<dbReference type="Pfam" id="PF00169">
    <property type="entry name" value="PH"/>
    <property type="match status" value="1"/>
</dbReference>
<feature type="domain" description="PH" evidence="1">
    <location>
        <begin position="25"/>
        <end position="128"/>
    </location>
</feature>
<keyword evidence="3" id="KW-1185">Reference proteome</keyword>
<dbReference type="AlphaFoldDB" id="A0A3B3ZFA1"/>
<dbReference type="InterPro" id="IPR011993">
    <property type="entry name" value="PH-like_dom_sf"/>
</dbReference>
<dbReference type="Proteomes" id="UP000261520">
    <property type="component" value="Unplaced"/>
</dbReference>
<dbReference type="PROSITE" id="PS50003">
    <property type="entry name" value="PH_DOMAIN"/>
    <property type="match status" value="1"/>
</dbReference>
<sequence length="185" mass="21547">HPVEMSPTKAKRWKDTCGKETPPGFQGKSGWVKKAHGRVLSSYKERYISVGRTEIMVYENEDQKNCLERVDLENYDKCHEMKSGFKRKHRLVLLRSPKATNKVHDMKFQAPSAEEKEAWIKALCDGINRAKNKIFDEVRNVFKWFYNMSIDVELYGANSRVKSVCLCLCSYNQTPVDHYVIICTF</sequence>
<dbReference type="STRING" id="409849.ENSPMGP00000003258"/>
<evidence type="ECO:0000313" key="3">
    <source>
        <dbReference type="Proteomes" id="UP000261520"/>
    </source>
</evidence>
<accession>A0A3B3ZFA1</accession>
<dbReference type="PANTHER" id="PTHR15871:SF2">
    <property type="entry name" value="PLECKSTRIN HOMOLOGY DOMAIN-CONTAINING FAMILY O MEMBER 2"/>
    <property type="match status" value="1"/>
</dbReference>
<dbReference type="PANTHER" id="PTHR15871">
    <property type="entry name" value="PH DOMAIN-CONTAINING PROTEIN"/>
    <property type="match status" value="1"/>
</dbReference>
<dbReference type="InterPro" id="IPR043448">
    <property type="entry name" value="PKHO1/2"/>
</dbReference>
<dbReference type="GO" id="GO:0071888">
    <property type="term" value="P:macrophage apoptotic process"/>
    <property type="evidence" value="ECO:0007669"/>
    <property type="project" value="TreeGrafter"/>
</dbReference>
<dbReference type="Ensembl" id="ENSPMGT00000003459.1">
    <property type="protein sequence ID" value="ENSPMGP00000003258.1"/>
    <property type="gene ID" value="ENSPMGG00000002831.1"/>
</dbReference>
<reference evidence="2" key="2">
    <citation type="submission" date="2025-09" db="UniProtKB">
        <authorList>
            <consortium name="Ensembl"/>
        </authorList>
    </citation>
    <scope>IDENTIFICATION</scope>
</reference>
<name>A0A3B3ZFA1_9GOBI</name>
<dbReference type="SUPFAM" id="SSF50729">
    <property type="entry name" value="PH domain-like"/>
    <property type="match status" value="1"/>
</dbReference>
<organism evidence="2 3">
    <name type="scientific">Periophthalmus magnuspinnatus</name>
    <dbReference type="NCBI Taxonomy" id="409849"/>
    <lineage>
        <taxon>Eukaryota</taxon>
        <taxon>Metazoa</taxon>
        <taxon>Chordata</taxon>
        <taxon>Craniata</taxon>
        <taxon>Vertebrata</taxon>
        <taxon>Euteleostomi</taxon>
        <taxon>Actinopterygii</taxon>
        <taxon>Neopterygii</taxon>
        <taxon>Teleostei</taxon>
        <taxon>Neoteleostei</taxon>
        <taxon>Acanthomorphata</taxon>
        <taxon>Gobiaria</taxon>
        <taxon>Gobiiformes</taxon>
        <taxon>Gobioidei</taxon>
        <taxon>Gobiidae</taxon>
        <taxon>Oxudercinae</taxon>
        <taxon>Periophthalmus</taxon>
    </lineage>
</organism>
<reference evidence="2" key="1">
    <citation type="submission" date="2025-08" db="UniProtKB">
        <authorList>
            <consortium name="Ensembl"/>
        </authorList>
    </citation>
    <scope>IDENTIFICATION</scope>
</reference>
<protein>
    <recommendedName>
        <fullName evidence="1">PH domain-containing protein</fullName>
    </recommendedName>
</protein>
<dbReference type="SMART" id="SM00233">
    <property type="entry name" value="PH"/>
    <property type="match status" value="1"/>
</dbReference>
<dbReference type="InterPro" id="IPR001849">
    <property type="entry name" value="PH_domain"/>
</dbReference>
<evidence type="ECO:0000259" key="1">
    <source>
        <dbReference type="PROSITE" id="PS50003"/>
    </source>
</evidence>
<dbReference type="Gene3D" id="2.30.29.30">
    <property type="entry name" value="Pleckstrin-homology domain (PH domain)/Phosphotyrosine-binding domain (PTB)"/>
    <property type="match status" value="1"/>
</dbReference>
<proteinExistence type="predicted"/>